<organism evidence="2 3">
    <name type="scientific">Rhododendron griersonianum</name>
    <dbReference type="NCBI Taxonomy" id="479676"/>
    <lineage>
        <taxon>Eukaryota</taxon>
        <taxon>Viridiplantae</taxon>
        <taxon>Streptophyta</taxon>
        <taxon>Embryophyta</taxon>
        <taxon>Tracheophyta</taxon>
        <taxon>Spermatophyta</taxon>
        <taxon>Magnoliopsida</taxon>
        <taxon>eudicotyledons</taxon>
        <taxon>Gunneridae</taxon>
        <taxon>Pentapetalae</taxon>
        <taxon>asterids</taxon>
        <taxon>Ericales</taxon>
        <taxon>Ericaceae</taxon>
        <taxon>Ericoideae</taxon>
        <taxon>Rhodoreae</taxon>
        <taxon>Rhododendron</taxon>
    </lineage>
</organism>
<comment type="caution">
    <text evidence="2">The sequence shown here is derived from an EMBL/GenBank/DDBJ whole genome shotgun (WGS) entry which is preliminary data.</text>
</comment>
<protein>
    <recommendedName>
        <fullName evidence="4">ARM repeat superfamily protein</fullName>
    </recommendedName>
</protein>
<name>A0AAV6L7U5_9ERIC</name>
<dbReference type="SUPFAM" id="SSF48371">
    <property type="entry name" value="ARM repeat"/>
    <property type="match status" value="1"/>
</dbReference>
<keyword evidence="1" id="KW-0833">Ubl conjugation pathway</keyword>
<dbReference type="PANTHER" id="PTHR23315">
    <property type="entry name" value="U BOX DOMAIN-CONTAINING"/>
    <property type="match status" value="1"/>
</dbReference>
<gene>
    <name evidence="2" type="ORF">RHGRI_004125</name>
</gene>
<evidence type="ECO:0000313" key="2">
    <source>
        <dbReference type="EMBL" id="KAG5560991.1"/>
    </source>
</evidence>
<dbReference type="Gene3D" id="1.25.10.10">
    <property type="entry name" value="Leucine-rich Repeat Variant"/>
    <property type="match status" value="1"/>
</dbReference>
<keyword evidence="3" id="KW-1185">Reference proteome</keyword>
<proteinExistence type="predicted"/>
<evidence type="ECO:0008006" key="4">
    <source>
        <dbReference type="Google" id="ProtNLM"/>
    </source>
</evidence>
<dbReference type="InterPro" id="IPR011989">
    <property type="entry name" value="ARM-like"/>
</dbReference>
<dbReference type="AlphaFoldDB" id="A0AAV6L7U5"/>
<sequence length="166" mass="18634">MLILIKFQLSQARNVGIVIRDGHSNDIRVAETYDRPSIEECFRQGHKTRPNSSLSDQKSSAKTLLQLTKQYPQFRDLFGNEAVSKLLEPFDVPSNACLDLDLQQDIITTVFNISLPQGNKKVVAENLRVIPLLINALRTGTSKTQSNAAACTFRAIRARFEQDPHP</sequence>
<evidence type="ECO:0000256" key="1">
    <source>
        <dbReference type="ARBA" id="ARBA00022786"/>
    </source>
</evidence>
<reference evidence="2" key="1">
    <citation type="submission" date="2020-08" db="EMBL/GenBank/DDBJ databases">
        <title>Plant Genome Project.</title>
        <authorList>
            <person name="Zhang R.-G."/>
        </authorList>
    </citation>
    <scope>NUCLEOTIDE SEQUENCE</scope>
    <source>
        <strain evidence="2">WSP0</strain>
        <tissue evidence="2">Leaf</tissue>
    </source>
</reference>
<accession>A0AAV6L7U5</accession>
<evidence type="ECO:0000313" key="3">
    <source>
        <dbReference type="Proteomes" id="UP000823749"/>
    </source>
</evidence>
<dbReference type="EMBL" id="JACTNZ010000002">
    <property type="protein sequence ID" value="KAG5560991.1"/>
    <property type="molecule type" value="Genomic_DNA"/>
</dbReference>
<dbReference type="InterPro" id="IPR016024">
    <property type="entry name" value="ARM-type_fold"/>
</dbReference>
<dbReference type="PANTHER" id="PTHR23315:SF265">
    <property type="entry name" value="U-BOX DOMAIN-CONTAINING PROTEIN 46-RELATED"/>
    <property type="match status" value="1"/>
</dbReference>
<dbReference type="Proteomes" id="UP000823749">
    <property type="component" value="Chromosome 2"/>
</dbReference>